<accession>A0AAD7P5A8</accession>
<evidence type="ECO:0000313" key="2">
    <source>
        <dbReference type="Proteomes" id="UP001163823"/>
    </source>
</evidence>
<dbReference type="KEGG" id="qsa:O6P43_032272"/>
<dbReference type="AlphaFoldDB" id="A0AAD7P5A8"/>
<name>A0AAD7P5A8_QUISA</name>
<dbReference type="EMBL" id="JARAOO010000014">
    <property type="protein sequence ID" value="KAJ7942627.1"/>
    <property type="molecule type" value="Genomic_DNA"/>
</dbReference>
<sequence>MVKQFCKWQLNISHTKCHTWTYPPSCTKWDKFKICAPVINWVIKKSFRYLISIDFIPLSAFSWEYQWKWISDIAHTTVVEDVLVPALNMS</sequence>
<protein>
    <submittedName>
        <fullName evidence="1">Uncharacterized protein</fullName>
    </submittedName>
</protein>
<gene>
    <name evidence="1" type="ORF">O6P43_032272</name>
</gene>
<proteinExistence type="predicted"/>
<comment type="caution">
    <text evidence="1">The sequence shown here is derived from an EMBL/GenBank/DDBJ whole genome shotgun (WGS) entry which is preliminary data.</text>
</comment>
<reference evidence="1" key="1">
    <citation type="journal article" date="2023" name="Science">
        <title>Elucidation of the pathway for biosynthesis of saponin adjuvants from the soapbark tree.</title>
        <authorList>
            <person name="Reed J."/>
            <person name="Orme A."/>
            <person name="El-Demerdash A."/>
            <person name="Owen C."/>
            <person name="Martin L.B.B."/>
            <person name="Misra R.C."/>
            <person name="Kikuchi S."/>
            <person name="Rejzek M."/>
            <person name="Martin A.C."/>
            <person name="Harkess A."/>
            <person name="Leebens-Mack J."/>
            <person name="Louveau T."/>
            <person name="Stephenson M.J."/>
            <person name="Osbourn A."/>
        </authorList>
    </citation>
    <scope>NUCLEOTIDE SEQUENCE</scope>
    <source>
        <strain evidence="1">S10</strain>
    </source>
</reference>
<evidence type="ECO:0000313" key="1">
    <source>
        <dbReference type="EMBL" id="KAJ7942627.1"/>
    </source>
</evidence>
<keyword evidence="2" id="KW-1185">Reference proteome</keyword>
<dbReference type="Proteomes" id="UP001163823">
    <property type="component" value="Chromosome 14"/>
</dbReference>
<organism evidence="1 2">
    <name type="scientific">Quillaja saponaria</name>
    <name type="common">Soap bark tree</name>
    <dbReference type="NCBI Taxonomy" id="32244"/>
    <lineage>
        <taxon>Eukaryota</taxon>
        <taxon>Viridiplantae</taxon>
        <taxon>Streptophyta</taxon>
        <taxon>Embryophyta</taxon>
        <taxon>Tracheophyta</taxon>
        <taxon>Spermatophyta</taxon>
        <taxon>Magnoliopsida</taxon>
        <taxon>eudicotyledons</taxon>
        <taxon>Gunneridae</taxon>
        <taxon>Pentapetalae</taxon>
        <taxon>rosids</taxon>
        <taxon>fabids</taxon>
        <taxon>Fabales</taxon>
        <taxon>Quillajaceae</taxon>
        <taxon>Quillaja</taxon>
    </lineage>
</organism>